<evidence type="ECO:0000313" key="23">
    <source>
        <dbReference type="Proteomes" id="UP000473905"/>
    </source>
</evidence>
<dbReference type="EMBL" id="VWLB01000012">
    <property type="protein sequence ID" value="KAA3929234.1"/>
    <property type="molecule type" value="Genomic_DNA"/>
</dbReference>
<dbReference type="Proteomes" id="UP000181870">
    <property type="component" value="Unassembled WGS sequence"/>
</dbReference>
<evidence type="ECO:0000313" key="2">
    <source>
        <dbReference type="EMBL" id="KAA3929234.1"/>
    </source>
</evidence>
<dbReference type="EMBL" id="VWLE01000639">
    <property type="protein sequence ID" value="KAA3937234.1"/>
    <property type="molecule type" value="Genomic_DNA"/>
</dbReference>
<dbReference type="EMBL" id="QRVZ01000001">
    <property type="protein sequence ID" value="RGS87997.1"/>
    <property type="molecule type" value="Genomic_DNA"/>
</dbReference>
<evidence type="ECO:0000313" key="9">
    <source>
        <dbReference type="EMBL" id="RGX06830.1"/>
    </source>
</evidence>
<keyword evidence="23" id="KW-1185">Reference proteome</keyword>
<evidence type="ECO:0000313" key="10">
    <source>
        <dbReference type="EMBL" id="RHH40054.1"/>
    </source>
</evidence>
<dbReference type="Proteomes" id="UP000283329">
    <property type="component" value="Unassembled WGS sequence"/>
</dbReference>
<name>A0A139KQ92_BACOV</name>
<dbReference type="InterPro" id="IPR032593">
    <property type="entry name" value="DUF4907"/>
</dbReference>
<evidence type="ECO:0000313" key="4">
    <source>
        <dbReference type="EMBL" id="KAA4104942.1"/>
    </source>
</evidence>
<proteinExistence type="predicted"/>
<evidence type="ECO:0000313" key="13">
    <source>
        <dbReference type="Proteomes" id="UP000181870"/>
    </source>
</evidence>
<evidence type="ECO:0000313" key="11">
    <source>
        <dbReference type="EMBL" id="SDB75957.1"/>
    </source>
</evidence>
<evidence type="ECO:0000313" key="7">
    <source>
        <dbReference type="EMBL" id="KAA4662038.1"/>
    </source>
</evidence>
<evidence type="ECO:0000313" key="3">
    <source>
        <dbReference type="EMBL" id="KAA3937234.1"/>
    </source>
</evidence>
<evidence type="ECO:0000313" key="6">
    <source>
        <dbReference type="EMBL" id="KAA4627977.1"/>
    </source>
</evidence>
<accession>A0A139KQ92</accession>
<protein>
    <submittedName>
        <fullName evidence="5">DUF4907 domain-containing protein</fullName>
    </submittedName>
</protein>
<dbReference type="EMBL" id="QRJR01000036">
    <property type="protein sequence ID" value="RHH40054.1"/>
    <property type="molecule type" value="Genomic_DNA"/>
</dbReference>
<dbReference type="EMBL" id="VWKB01000001">
    <property type="protein sequence ID" value="KAA4104942.1"/>
    <property type="molecule type" value="Genomic_DNA"/>
</dbReference>
<sequence>MNMKRNKKIIGISCFVLLLLVGIIYGYMHSINIYRLEVTQIEGSGYGYKIYERERLIIVQPFIPVVSGKRPFQSVQDAQCIGNLVLERIKAGNEFAISKADLDNLGVVY</sequence>
<evidence type="ECO:0000313" key="17">
    <source>
        <dbReference type="Proteomes" id="UP000286031"/>
    </source>
</evidence>
<dbReference type="EMBL" id="QSBI01000033">
    <property type="protein sequence ID" value="RGX06830.1"/>
    <property type="molecule type" value="Genomic_DNA"/>
</dbReference>
<dbReference type="Proteomes" id="UP000473905">
    <property type="component" value="Unassembled WGS sequence"/>
</dbReference>
<dbReference type="Proteomes" id="UP000266492">
    <property type="component" value="Unassembled WGS sequence"/>
</dbReference>
<reference evidence="13 14" key="1">
    <citation type="submission" date="2016-10" db="EMBL/GenBank/DDBJ databases">
        <authorList>
            <person name="de Groot N.N."/>
        </authorList>
    </citation>
    <scope>NUCLEOTIDE SEQUENCE [LARGE SCALE GENOMIC DNA]</scope>
    <source>
        <strain evidence="11 14">NLAE-zl-C500</strain>
        <strain evidence="12 13">NLAE-zl-C57</strain>
    </source>
</reference>
<dbReference type="EMBL" id="VWFO01000032">
    <property type="protein sequence ID" value="KAA4662038.1"/>
    <property type="molecule type" value="Genomic_DNA"/>
</dbReference>
<reference evidence="18 19" key="3">
    <citation type="journal article" date="2019" name="Nat. Med.">
        <title>A library of human gut bacterial isolates paired with longitudinal multiomics data enables mechanistic microbiome research.</title>
        <authorList>
            <person name="Poyet M."/>
            <person name="Groussin M."/>
            <person name="Gibbons S.M."/>
            <person name="Avila-Pacheco J."/>
            <person name="Jiang X."/>
            <person name="Kearney S.M."/>
            <person name="Perrotta A.R."/>
            <person name="Berdy B."/>
            <person name="Zhao S."/>
            <person name="Lieberman T.D."/>
            <person name="Swanson P.K."/>
            <person name="Smith M."/>
            <person name="Roesemann S."/>
            <person name="Alexander J.E."/>
            <person name="Rich S.A."/>
            <person name="Livny J."/>
            <person name="Vlamakis H."/>
            <person name="Clish C."/>
            <person name="Bullock K."/>
            <person name="Deik A."/>
            <person name="Scott J."/>
            <person name="Pierce K.A."/>
            <person name="Xavier R.J."/>
            <person name="Alm E.J."/>
        </authorList>
    </citation>
    <scope>NUCLEOTIDE SEQUENCE [LARGE SCALE GENOMIC DNA]</scope>
    <source>
        <strain evidence="4 23">BIOML-A134</strain>
        <strain evidence="7 21">BIOML-A14</strain>
        <strain evidence="6 20">BIOML-A15</strain>
        <strain evidence="2 19">BIOML-A160</strain>
        <strain evidence="3 18">BIOML-A163</strain>
        <strain evidence="1 22">BIOML-A183</strain>
        <strain evidence="5 24">BIOML-A41</strain>
    </source>
</reference>
<dbReference type="Proteomes" id="UP000478493">
    <property type="component" value="Unassembled WGS sequence"/>
</dbReference>
<evidence type="ECO:0000313" key="20">
    <source>
        <dbReference type="Proteomes" id="UP000424805"/>
    </source>
</evidence>
<organism evidence="5 24">
    <name type="scientific">Bacteroides ovatus</name>
    <dbReference type="NCBI Taxonomy" id="28116"/>
    <lineage>
        <taxon>Bacteria</taxon>
        <taxon>Pseudomonadati</taxon>
        <taxon>Bacteroidota</taxon>
        <taxon>Bacteroidia</taxon>
        <taxon>Bacteroidales</taxon>
        <taxon>Bacteroidaceae</taxon>
        <taxon>Bacteroides</taxon>
    </lineage>
</organism>
<evidence type="ECO:0000313" key="8">
    <source>
        <dbReference type="EMBL" id="RGS87997.1"/>
    </source>
</evidence>
<dbReference type="Proteomes" id="UP000286031">
    <property type="component" value="Unassembled WGS sequence"/>
</dbReference>
<reference evidence="15 16" key="2">
    <citation type="submission" date="2018-08" db="EMBL/GenBank/DDBJ databases">
        <title>A genome reference for cultivated species of the human gut microbiota.</title>
        <authorList>
            <person name="Zou Y."/>
            <person name="Xue W."/>
            <person name="Luo G."/>
        </authorList>
    </citation>
    <scope>NUCLEOTIDE SEQUENCE [LARGE SCALE GENOMIC DNA]</scope>
    <source>
        <strain evidence="9 17">AF04-46</strain>
        <strain evidence="8 15">AF20-9LB</strain>
        <strain evidence="10 16">AM17-48</strain>
    </source>
</reference>
<dbReference type="PATRIC" id="fig|28116.10.peg.4780"/>
<evidence type="ECO:0000313" key="1">
    <source>
        <dbReference type="EMBL" id="KAA3798112.1"/>
    </source>
</evidence>
<evidence type="ECO:0000313" key="22">
    <source>
        <dbReference type="Proteomes" id="UP000460135"/>
    </source>
</evidence>
<dbReference type="Proteomes" id="UP000424805">
    <property type="component" value="Unassembled WGS sequence"/>
</dbReference>
<evidence type="ECO:0000313" key="18">
    <source>
        <dbReference type="Proteomes" id="UP000323717"/>
    </source>
</evidence>
<dbReference type="Proteomes" id="UP000365824">
    <property type="component" value="Unassembled WGS sequence"/>
</dbReference>
<evidence type="ECO:0000313" key="19">
    <source>
        <dbReference type="Proteomes" id="UP000365824"/>
    </source>
</evidence>
<dbReference type="EMBL" id="FMYE01000005">
    <property type="protein sequence ID" value="SDB75957.1"/>
    <property type="molecule type" value="Genomic_DNA"/>
</dbReference>
<evidence type="ECO:0000313" key="16">
    <source>
        <dbReference type="Proteomes" id="UP000283329"/>
    </source>
</evidence>
<evidence type="ECO:0000313" key="15">
    <source>
        <dbReference type="Proteomes" id="UP000266492"/>
    </source>
</evidence>
<dbReference type="RefSeq" id="WP_004321609.1">
    <property type="nucleotide sequence ID" value="NZ_BAABYJ010000001.1"/>
</dbReference>
<dbReference type="Proteomes" id="UP000460135">
    <property type="component" value="Unassembled WGS sequence"/>
</dbReference>
<evidence type="ECO:0000313" key="21">
    <source>
        <dbReference type="Proteomes" id="UP000435985"/>
    </source>
</evidence>
<dbReference type="EMBL" id="VWGP01000020">
    <property type="protein sequence ID" value="KAA4529578.1"/>
    <property type="molecule type" value="Genomic_DNA"/>
</dbReference>
<dbReference type="EMBL" id="FNDO01000025">
    <property type="protein sequence ID" value="SDI09593.1"/>
    <property type="molecule type" value="Genomic_DNA"/>
</dbReference>
<dbReference type="EMBL" id="VWLX01000030">
    <property type="protein sequence ID" value="KAA3798112.1"/>
    <property type="molecule type" value="Genomic_DNA"/>
</dbReference>
<dbReference type="Proteomes" id="UP000183670">
    <property type="component" value="Unassembled WGS sequence"/>
</dbReference>
<evidence type="ECO:0000313" key="5">
    <source>
        <dbReference type="EMBL" id="KAA4529578.1"/>
    </source>
</evidence>
<dbReference type="AlphaFoldDB" id="A0A139KQ92"/>
<evidence type="ECO:0000313" key="24">
    <source>
        <dbReference type="Proteomes" id="UP000478493"/>
    </source>
</evidence>
<evidence type="ECO:0000313" key="12">
    <source>
        <dbReference type="EMBL" id="SDI09593.1"/>
    </source>
</evidence>
<dbReference type="Proteomes" id="UP000323717">
    <property type="component" value="Unassembled WGS sequence"/>
</dbReference>
<evidence type="ECO:0000313" key="14">
    <source>
        <dbReference type="Proteomes" id="UP000183670"/>
    </source>
</evidence>
<dbReference type="Proteomes" id="UP000435985">
    <property type="component" value="Unassembled WGS sequence"/>
</dbReference>
<dbReference type="EMBL" id="VWFP01000007">
    <property type="protein sequence ID" value="KAA4627977.1"/>
    <property type="molecule type" value="Genomic_DNA"/>
</dbReference>
<gene>
    <name evidence="10" type="ORF">DW206_23300</name>
    <name evidence="9" type="ORF">DWV35_20885</name>
    <name evidence="8" type="ORF">DWX70_00195</name>
    <name evidence="5" type="ORF">F3B85_21505</name>
    <name evidence="6" type="ORF">F3B90_08630</name>
    <name evidence="7" type="ORF">F3B98_20620</name>
    <name evidence="4" type="ORF">F3D66_01620</name>
    <name evidence="3" type="ORF">F3D71_26665</name>
    <name evidence="2" type="ORF">F3F25_09105</name>
    <name evidence="1" type="ORF">F3F51_26470</name>
    <name evidence="11" type="ORF">SAMN05192581_100574</name>
    <name evidence="12" type="ORF">SAMN05192582_102521</name>
</gene>
<dbReference type="Pfam" id="PF16250">
    <property type="entry name" value="DUF4907"/>
    <property type="match status" value="1"/>
</dbReference>
<dbReference type="STRING" id="28116.Bovatus_01837"/>